<dbReference type="Proteomes" id="UP000249890">
    <property type="component" value="Chromosome"/>
</dbReference>
<name>A0A2Z2KMM6_9BACL</name>
<reference evidence="2 3" key="1">
    <citation type="submission" date="2017-06" db="EMBL/GenBank/DDBJ databases">
        <title>Complete genome sequence of Paenibacillus donghaensis KCTC 13049T isolated from East Sea sediment, South Korea.</title>
        <authorList>
            <person name="Jung B.K."/>
            <person name="Hong S.-J."/>
            <person name="Shin J.-H."/>
        </authorList>
    </citation>
    <scope>NUCLEOTIDE SEQUENCE [LARGE SCALE GENOMIC DNA]</scope>
    <source>
        <strain evidence="2 3">KCTC 13049</strain>
    </source>
</reference>
<evidence type="ECO:0000313" key="3">
    <source>
        <dbReference type="Proteomes" id="UP000249890"/>
    </source>
</evidence>
<protein>
    <submittedName>
        <fullName evidence="2">Uncharacterized protein</fullName>
    </submittedName>
</protein>
<keyword evidence="1" id="KW-0812">Transmembrane</keyword>
<organism evidence="2 3">
    <name type="scientific">Paenibacillus donghaensis</name>
    <dbReference type="NCBI Taxonomy" id="414771"/>
    <lineage>
        <taxon>Bacteria</taxon>
        <taxon>Bacillati</taxon>
        <taxon>Bacillota</taxon>
        <taxon>Bacilli</taxon>
        <taxon>Bacillales</taxon>
        <taxon>Paenibacillaceae</taxon>
        <taxon>Paenibacillus</taxon>
    </lineage>
</organism>
<gene>
    <name evidence="2" type="ORF">B9T62_11140</name>
</gene>
<dbReference type="KEGG" id="pdh:B9T62_11140"/>
<keyword evidence="3" id="KW-1185">Reference proteome</keyword>
<keyword evidence="1" id="KW-0472">Membrane</keyword>
<proteinExistence type="predicted"/>
<feature type="transmembrane region" description="Helical" evidence="1">
    <location>
        <begin position="64"/>
        <end position="86"/>
    </location>
</feature>
<accession>A0A2Z2KMM6</accession>
<dbReference type="AlphaFoldDB" id="A0A2Z2KMM6"/>
<dbReference type="EMBL" id="CP021780">
    <property type="protein sequence ID" value="ASA21291.1"/>
    <property type="molecule type" value="Genomic_DNA"/>
</dbReference>
<evidence type="ECO:0000313" key="2">
    <source>
        <dbReference type="EMBL" id="ASA21291.1"/>
    </source>
</evidence>
<sequence>MPLAPIYSSTIVLAEIRNNIDTLPTCLSIWHKDAIHLNLQAAGRWALIDSILDFMCMCWNLVRVLHVMGMTHIMGVLHIMSVVHIMRMVHVMGMIHIVGVVHVMLMTGQSDGVAVIP</sequence>
<evidence type="ECO:0000256" key="1">
    <source>
        <dbReference type="SAM" id="Phobius"/>
    </source>
</evidence>
<keyword evidence="1" id="KW-1133">Transmembrane helix</keyword>